<evidence type="ECO:0008006" key="3">
    <source>
        <dbReference type="Google" id="ProtNLM"/>
    </source>
</evidence>
<proteinExistence type="predicted"/>
<name>A0A1I3ZG59_9GAMM</name>
<reference evidence="1 2" key="1">
    <citation type="submission" date="2016-10" db="EMBL/GenBank/DDBJ databases">
        <authorList>
            <person name="Varghese N."/>
            <person name="Submissions S."/>
        </authorList>
    </citation>
    <scope>NUCLEOTIDE SEQUENCE [LARGE SCALE GENOMIC DNA]</scope>
    <source>
        <strain evidence="1 2">YR512</strain>
    </source>
</reference>
<organism evidence="1 2">
    <name type="scientific">Candidatus Pantoea symbiotica</name>
    <dbReference type="NCBI Taxonomy" id="1884370"/>
    <lineage>
        <taxon>Bacteria</taxon>
        <taxon>Pseudomonadati</taxon>
        <taxon>Pseudomonadota</taxon>
        <taxon>Gammaproteobacteria</taxon>
        <taxon>Enterobacterales</taxon>
        <taxon>Erwiniaceae</taxon>
        <taxon>Pantoea</taxon>
    </lineage>
</organism>
<dbReference type="EMBL" id="FOSD01000007">
    <property type="protein sequence ID" value="SFK43118.1"/>
    <property type="molecule type" value="Genomic_DNA"/>
</dbReference>
<comment type="caution">
    <text evidence="1">The sequence shown here is derived from an EMBL/GenBank/DDBJ whole genome shotgun (WGS) entry which is preliminary data.</text>
</comment>
<gene>
    <name evidence="1" type="ORF">SAMN05518863_10714</name>
</gene>
<sequence length="83" mass="9505">MNELLSVYHKELIFKILSHGSVYERSLAEKAISGELTEDDVEVICNLISNEFMLNGITEDFEPNEYGIELESLLNTVNKNRLK</sequence>
<protein>
    <recommendedName>
        <fullName evidence="3">Colicin immunity protein</fullName>
    </recommendedName>
</protein>
<evidence type="ECO:0000313" key="1">
    <source>
        <dbReference type="EMBL" id="SFK43118.1"/>
    </source>
</evidence>
<dbReference type="Proteomes" id="UP000198841">
    <property type="component" value="Unassembled WGS sequence"/>
</dbReference>
<keyword evidence="2" id="KW-1185">Reference proteome</keyword>
<accession>A0A1I3ZG59</accession>
<dbReference type="RefSeq" id="WP_008105706.1">
    <property type="nucleotide sequence ID" value="NZ_FOSD01000007.1"/>
</dbReference>
<evidence type="ECO:0000313" key="2">
    <source>
        <dbReference type="Proteomes" id="UP000198841"/>
    </source>
</evidence>